<dbReference type="EMBL" id="FRAC01000007">
    <property type="protein sequence ID" value="SHJ80203.1"/>
    <property type="molecule type" value="Genomic_DNA"/>
</dbReference>
<feature type="domain" description="ABC transporter" evidence="8">
    <location>
        <begin position="346"/>
        <end position="589"/>
    </location>
</feature>
<comment type="subcellular location">
    <subcellularLocation>
        <location evidence="1">Cell membrane</location>
        <topology evidence="1">Multi-pass membrane protein</topology>
    </subcellularLocation>
</comment>
<dbReference type="PANTHER" id="PTHR43394">
    <property type="entry name" value="ATP-DEPENDENT PERMEASE MDL1, MITOCHONDRIAL"/>
    <property type="match status" value="1"/>
</dbReference>
<reference evidence="10 11" key="1">
    <citation type="submission" date="2016-11" db="EMBL/GenBank/DDBJ databases">
        <authorList>
            <person name="Jaros S."/>
            <person name="Januszkiewicz K."/>
            <person name="Wedrychowicz H."/>
        </authorList>
    </citation>
    <scope>NUCLEOTIDE SEQUENCE [LARGE SCALE GENOMIC DNA]</scope>
    <source>
        <strain evidence="10 11">DSM 15929</strain>
    </source>
</reference>
<dbReference type="InterPro" id="IPR011527">
    <property type="entry name" value="ABC1_TM_dom"/>
</dbReference>
<keyword evidence="11" id="KW-1185">Reference proteome</keyword>
<dbReference type="InterPro" id="IPR003593">
    <property type="entry name" value="AAA+_ATPase"/>
</dbReference>
<evidence type="ECO:0000256" key="1">
    <source>
        <dbReference type="ARBA" id="ARBA00004651"/>
    </source>
</evidence>
<gene>
    <name evidence="10" type="ORF">SAMN02745136_00912</name>
</gene>
<keyword evidence="5 7" id="KW-1133">Transmembrane helix</keyword>
<dbReference type="InterPro" id="IPR027417">
    <property type="entry name" value="P-loop_NTPase"/>
</dbReference>
<proteinExistence type="predicted"/>
<dbReference type="GO" id="GO:0015421">
    <property type="term" value="F:ABC-type oligopeptide transporter activity"/>
    <property type="evidence" value="ECO:0007669"/>
    <property type="project" value="TreeGrafter"/>
</dbReference>
<dbReference type="PROSITE" id="PS00211">
    <property type="entry name" value="ABC_TRANSPORTER_1"/>
    <property type="match status" value="1"/>
</dbReference>
<feature type="transmembrane region" description="Helical" evidence="7">
    <location>
        <begin position="59"/>
        <end position="77"/>
    </location>
</feature>
<keyword evidence="2 7" id="KW-0812">Transmembrane</keyword>
<dbReference type="SMART" id="SM00382">
    <property type="entry name" value="AAA"/>
    <property type="match status" value="1"/>
</dbReference>
<dbReference type="Pfam" id="PF00005">
    <property type="entry name" value="ABC_tran"/>
    <property type="match status" value="1"/>
</dbReference>
<dbReference type="CDD" id="cd03228">
    <property type="entry name" value="ABCC_MRP_Like"/>
    <property type="match status" value="1"/>
</dbReference>
<evidence type="ECO:0000256" key="6">
    <source>
        <dbReference type="ARBA" id="ARBA00023136"/>
    </source>
</evidence>
<dbReference type="GO" id="GO:0005886">
    <property type="term" value="C:plasma membrane"/>
    <property type="evidence" value="ECO:0007669"/>
    <property type="project" value="UniProtKB-SubCell"/>
</dbReference>
<dbReference type="SUPFAM" id="SSF90123">
    <property type="entry name" value="ABC transporter transmembrane region"/>
    <property type="match status" value="1"/>
</dbReference>
<name>A0A1M6MA82_9FIRM</name>
<keyword evidence="6 7" id="KW-0472">Membrane</keyword>
<feature type="transmembrane region" description="Helical" evidence="7">
    <location>
        <begin position="150"/>
        <end position="177"/>
    </location>
</feature>
<dbReference type="GO" id="GO:0016887">
    <property type="term" value="F:ATP hydrolysis activity"/>
    <property type="evidence" value="ECO:0007669"/>
    <property type="project" value="InterPro"/>
</dbReference>
<dbReference type="PROSITE" id="PS50929">
    <property type="entry name" value="ABC_TM1F"/>
    <property type="match status" value="1"/>
</dbReference>
<protein>
    <submittedName>
        <fullName evidence="10">ATP-binding cassette, subfamily C</fullName>
    </submittedName>
</protein>
<dbReference type="Gene3D" id="1.20.1560.10">
    <property type="entry name" value="ABC transporter type 1, transmembrane domain"/>
    <property type="match status" value="1"/>
</dbReference>
<feature type="transmembrane region" description="Helical" evidence="7">
    <location>
        <begin position="21"/>
        <end position="47"/>
    </location>
</feature>
<evidence type="ECO:0000256" key="5">
    <source>
        <dbReference type="ARBA" id="ARBA00022989"/>
    </source>
</evidence>
<evidence type="ECO:0000256" key="4">
    <source>
        <dbReference type="ARBA" id="ARBA00022840"/>
    </source>
</evidence>
<dbReference type="InterPro" id="IPR039421">
    <property type="entry name" value="Type_1_exporter"/>
</dbReference>
<dbReference type="GO" id="GO:0005524">
    <property type="term" value="F:ATP binding"/>
    <property type="evidence" value="ECO:0007669"/>
    <property type="project" value="UniProtKB-KW"/>
</dbReference>
<evidence type="ECO:0000259" key="9">
    <source>
        <dbReference type="PROSITE" id="PS50929"/>
    </source>
</evidence>
<dbReference type="RefSeq" id="WP_073273360.1">
    <property type="nucleotide sequence ID" value="NZ_FRAC01000007.1"/>
</dbReference>
<dbReference type="PROSITE" id="PS50893">
    <property type="entry name" value="ABC_TRANSPORTER_2"/>
    <property type="match status" value="1"/>
</dbReference>
<organism evidence="10 11">
    <name type="scientific">Anaerocolumna jejuensis DSM 15929</name>
    <dbReference type="NCBI Taxonomy" id="1121322"/>
    <lineage>
        <taxon>Bacteria</taxon>
        <taxon>Bacillati</taxon>
        <taxon>Bacillota</taxon>
        <taxon>Clostridia</taxon>
        <taxon>Lachnospirales</taxon>
        <taxon>Lachnospiraceae</taxon>
        <taxon>Anaerocolumna</taxon>
    </lineage>
</organism>
<sequence>MNNVKTLKKFISISFKISPSYFFLLIFQSMLGTGQILVNVILPKFLVDELVGGRNRDNLIRFGLYIVLSNVVFLFLNKTMKRIMDVRNIYMKEKLNQAMADKIMKVEFACLEDPYYLDLKERAVFACRTMSALENLIGSVAKVLNNTVTILSLLAVMFTLSPVFVLLLLLTISISIIAQKIFSKYQLGCYQELIPINRRYGYYVGVCYEGKYQKDIRLYNMNQMLTDRILYYNRKIYEWAKVFNKKNGAFQGFIGIINDLQAAIAYGYVGIRVLSDKLGGRIGIGSFTMYVSAAINFTTAATDLGRNIMAVIQMLGYLQPFMEFMSLPDEAKREGSVPFEGEVESLRFENVTFHYPKSEQLVLKGISFEIKKGEKISIVGLNGAGKSTIVKLLCRLYKPASGTIYINGRDIYEYEFTSYMKCLAAVFQDYKLFAFSVYENIKGGEEEEEKGEHRERVASLLEQVGLKDKIEELKSGMDTLFGKQYDPDGIEMSGGQSQKVAIARALYKEASLIILDEPTSALDPLAEAEIYEHFNQLVGDKTAIYISHRMSSSVFCDKILVLDGGLITDFDSHKKLMEREEGMYYKLFKSQAVNYQI</sequence>
<accession>A0A1M6MA82</accession>
<dbReference type="PANTHER" id="PTHR43394:SF1">
    <property type="entry name" value="ATP-BINDING CASSETTE SUB-FAMILY B MEMBER 10, MITOCHONDRIAL"/>
    <property type="match status" value="1"/>
</dbReference>
<evidence type="ECO:0000256" key="7">
    <source>
        <dbReference type="SAM" id="Phobius"/>
    </source>
</evidence>
<dbReference type="SUPFAM" id="SSF52540">
    <property type="entry name" value="P-loop containing nucleoside triphosphate hydrolases"/>
    <property type="match status" value="1"/>
</dbReference>
<dbReference type="InterPro" id="IPR017871">
    <property type="entry name" value="ABC_transporter-like_CS"/>
</dbReference>
<evidence type="ECO:0000259" key="8">
    <source>
        <dbReference type="PROSITE" id="PS50893"/>
    </source>
</evidence>
<evidence type="ECO:0000256" key="3">
    <source>
        <dbReference type="ARBA" id="ARBA00022741"/>
    </source>
</evidence>
<dbReference type="STRING" id="1121322.SAMN02745136_00912"/>
<dbReference type="Gene3D" id="3.40.50.300">
    <property type="entry name" value="P-loop containing nucleotide triphosphate hydrolases"/>
    <property type="match status" value="1"/>
</dbReference>
<evidence type="ECO:0000256" key="2">
    <source>
        <dbReference type="ARBA" id="ARBA00022692"/>
    </source>
</evidence>
<dbReference type="InterPro" id="IPR036640">
    <property type="entry name" value="ABC1_TM_sf"/>
</dbReference>
<keyword evidence="3" id="KW-0547">Nucleotide-binding</keyword>
<dbReference type="Proteomes" id="UP000184386">
    <property type="component" value="Unassembled WGS sequence"/>
</dbReference>
<dbReference type="AlphaFoldDB" id="A0A1M6MA82"/>
<dbReference type="InterPro" id="IPR003439">
    <property type="entry name" value="ABC_transporter-like_ATP-bd"/>
</dbReference>
<feature type="domain" description="ABC transmembrane type-1" evidence="9">
    <location>
        <begin position="130"/>
        <end position="313"/>
    </location>
</feature>
<evidence type="ECO:0000313" key="10">
    <source>
        <dbReference type="EMBL" id="SHJ80203.1"/>
    </source>
</evidence>
<evidence type="ECO:0000313" key="11">
    <source>
        <dbReference type="Proteomes" id="UP000184386"/>
    </source>
</evidence>
<keyword evidence="4 10" id="KW-0067">ATP-binding</keyword>
<dbReference type="OrthoDB" id="1699242at2"/>